<dbReference type="SUPFAM" id="SSF63380">
    <property type="entry name" value="Riboflavin synthase domain-like"/>
    <property type="match status" value="1"/>
</dbReference>
<dbReference type="InterPro" id="IPR039374">
    <property type="entry name" value="SIP_fam"/>
</dbReference>
<dbReference type="KEGG" id="yti:FNA67_18705"/>
<protein>
    <submittedName>
        <fullName evidence="2">Siderophore-interacting protein</fullName>
    </submittedName>
</protein>
<evidence type="ECO:0000313" key="2">
    <source>
        <dbReference type="EMBL" id="QEE22076.1"/>
    </source>
</evidence>
<gene>
    <name evidence="2" type="ORF">FNA67_18705</name>
</gene>
<proteinExistence type="inferred from homology"/>
<evidence type="ECO:0000256" key="1">
    <source>
        <dbReference type="ARBA" id="ARBA00035644"/>
    </source>
</evidence>
<dbReference type="InterPro" id="IPR007037">
    <property type="entry name" value="SIP_rossman_dom"/>
</dbReference>
<dbReference type="OrthoDB" id="9814826at2"/>
<dbReference type="PROSITE" id="PS51384">
    <property type="entry name" value="FAD_FR"/>
    <property type="match status" value="1"/>
</dbReference>
<dbReference type="RefSeq" id="WP_147657548.1">
    <property type="nucleotide sequence ID" value="NZ_BMFM01000002.1"/>
</dbReference>
<dbReference type="Gene3D" id="3.40.50.80">
    <property type="entry name" value="Nucleotide-binding domain of ferredoxin-NADP reductase (FNR) module"/>
    <property type="match status" value="1"/>
</dbReference>
<dbReference type="InterPro" id="IPR013113">
    <property type="entry name" value="SIP_FAD-bd"/>
</dbReference>
<dbReference type="GO" id="GO:0016491">
    <property type="term" value="F:oxidoreductase activity"/>
    <property type="evidence" value="ECO:0007669"/>
    <property type="project" value="InterPro"/>
</dbReference>
<reference evidence="2 3" key="1">
    <citation type="journal article" date="2015" name="Int. J. Syst. Evol. Microbiol.">
        <title>Youhaiella tibetensis gen. nov., sp. nov., isolated from subsurface sediment.</title>
        <authorList>
            <person name="Wang Y.X."/>
            <person name="Huang F.Q."/>
            <person name="Nogi Y."/>
            <person name="Pang S.J."/>
            <person name="Wang P.K."/>
            <person name="Lv J."/>
        </authorList>
    </citation>
    <scope>NUCLEOTIDE SEQUENCE [LARGE SCALE GENOMIC DNA]</scope>
    <source>
        <strain evidence="3">fig4</strain>
    </source>
</reference>
<dbReference type="Proteomes" id="UP000321062">
    <property type="component" value="Chromosome"/>
</dbReference>
<dbReference type="FunFam" id="2.40.30.10:FF:000055">
    <property type="entry name" value="Siderophore-interacting family protein"/>
    <property type="match status" value="1"/>
</dbReference>
<dbReference type="PANTHER" id="PTHR30157">
    <property type="entry name" value="FERRIC REDUCTASE, NADPH-DEPENDENT"/>
    <property type="match status" value="1"/>
</dbReference>
<dbReference type="EMBL" id="CP041690">
    <property type="protein sequence ID" value="QEE22076.1"/>
    <property type="molecule type" value="Genomic_DNA"/>
</dbReference>
<dbReference type="AlphaFoldDB" id="A0A5B9DSF2"/>
<accession>A0A5B9DSF2</accession>
<evidence type="ECO:0000313" key="3">
    <source>
        <dbReference type="Proteomes" id="UP000321062"/>
    </source>
</evidence>
<organism evidence="2 3">
    <name type="scientific">Paradevosia tibetensis</name>
    <dbReference type="NCBI Taxonomy" id="1447062"/>
    <lineage>
        <taxon>Bacteria</taxon>
        <taxon>Pseudomonadati</taxon>
        <taxon>Pseudomonadota</taxon>
        <taxon>Alphaproteobacteria</taxon>
        <taxon>Hyphomicrobiales</taxon>
        <taxon>Devosiaceae</taxon>
        <taxon>Paradevosia</taxon>
    </lineage>
</organism>
<sequence>MDIKNSLPTRVRHDTRARLLTVSAVTDVTPLMRRVTLSGDQLEGFTSLGFDDHIKMFFPPMGETLMPPTIGPEGLVFEGARPPMRDYTPRRYDPQAKTLEVDFVLHGDGPASSWASNVKVGDPAVIAGPRGSMVVPDAFDWYLLAGDETALPAIGRRLEELPRGVKALVVIEVATPAEEQALTSAADLEVQWLHRNGVAPGTTSLVIEALRKLTLPEGRGFAFVAGEARIGRDAKHHLIEERGMPSELVKAAGYWAMGEADAHLPH</sequence>
<dbReference type="CDD" id="cd06193">
    <property type="entry name" value="siderophore_interacting"/>
    <property type="match status" value="1"/>
</dbReference>
<name>A0A5B9DSF2_9HYPH</name>
<dbReference type="Pfam" id="PF08021">
    <property type="entry name" value="FAD_binding_9"/>
    <property type="match status" value="1"/>
</dbReference>
<dbReference type="InterPro" id="IPR039261">
    <property type="entry name" value="FNR_nucleotide-bd"/>
</dbReference>
<dbReference type="InterPro" id="IPR017927">
    <property type="entry name" value="FAD-bd_FR_type"/>
</dbReference>
<dbReference type="PANTHER" id="PTHR30157:SF0">
    <property type="entry name" value="NADPH-DEPENDENT FERRIC-CHELATE REDUCTASE"/>
    <property type="match status" value="1"/>
</dbReference>
<dbReference type="Pfam" id="PF04954">
    <property type="entry name" value="SIP"/>
    <property type="match status" value="1"/>
</dbReference>
<dbReference type="InterPro" id="IPR017938">
    <property type="entry name" value="Riboflavin_synthase-like_b-brl"/>
</dbReference>
<comment type="similarity">
    <text evidence="1">Belongs to the SIP oxidoreductase family.</text>
</comment>
<keyword evidence="3" id="KW-1185">Reference proteome</keyword>
<dbReference type="Gene3D" id="2.40.30.10">
    <property type="entry name" value="Translation factors"/>
    <property type="match status" value="1"/>
</dbReference>